<evidence type="ECO:0000259" key="2">
    <source>
        <dbReference type="Pfam" id="PF21485"/>
    </source>
</evidence>
<dbReference type="GO" id="GO:0003746">
    <property type="term" value="F:translation elongation factor activity"/>
    <property type="evidence" value="ECO:0007669"/>
    <property type="project" value="InterPro"/>
</dbReference>
<organism evidence="3 4">
    <name type="scientific">Sphaeramia orbicularis</name>
    <name type="common">orbiculate cardinalfish</name>
    <dbReference type="NCBI Taxonomy" id="375764"/>
    <lineage>
        <taxon>Eukaryota</taxon>
        <taxon>Metazoa</taxon>
        <taxon>Chordata</taxon>
        <taxon>Craniata</taxon>
        <taxon>Vertebrata</taxon>
        <taxon>Euteleostomi</taxon>
        <taxon>Actinopterygii</taxon>
        <taxon>Neopterygii</taxon>
        <taxon>Teleostei</taxon>
        <taxon>Neoteleostei</taxon>
        <taxon>Acanthomorphata</taxon>
        <taxon>Gobiaria</taxon>
        <taxon>Kurtiformes</taxon>
        <taxon>Apogonoidei</taxon>
        <taxon>Apogonidae</taxon>
        <taxon>Apogoninae</taxon>
        <taxon>Sphaeramia</taxon>
    </lineage>
</organism>
<evidence type="ECO:0000256" key="1">
    <source>
        <dbReference type="ARBA" id="ARBA00004397"/>
    </source>
</evidence>
<dbReference type="PANTHER" id="PTHR11673">
    <property type="entry name" value="TRANSLATION INITIATION FACTOR 5A FAMILY MEMBER"/>
    <property type="match status" value="1"/>
</dbReference>
<dbReference type="Gene3D" id="2.30.30.30">
    <property type="match status" value="1"/>
</dbReference>
<name>A0A673CTW6_9TELE</name>
<dbReference type="Proteomes" id="UP000472271">
    <property type="component" value="Chromosome 22"/>
</dbReference>
<comment type="subcellular location">
    <subcellularLocation>
        <location evidence="1">Endoplasmic reticulum membrane</location>
        <topology evidence="1">Peripheral membrane protein</topology>
        <orientation evidence="1">Cytoplasmic side</orientation>
    </subcellularLocation>
</comment>
<dbReference type="GO" id="GO:0043022">
    <property type="term" value="F:ribosome binding"/>
    <property type="evidence" value="ECO:0007669"/>
    <property type="project" value="InterPro"/>
</dbReference>
<dbReference type="InterPro" id="IPR048670">
    <property type="entry name" value="IF5A-like_N"/>
</dbReference>
<evidence type="ECO:0000313" key="3">
    <source>
        <dbReference type="Ensembl" id="ENSSORP00005055393.1"/>
    </source>
</evidence>
<sequence>MRRNPTWAIIYNQQSKKRLLLFSKYISQLSTTFPMQCSALQNNGYMSTSETGKHGHVHLVGTDIFTQRKYDDICPSTHNMDVPHVCRKDYQVMLGVSPVAVLSCVLSNCERTDRFWVLLRSKTARNQKPKPASLRPVCRLSVDNPYSRAA</sequence>
<feature type="domain" description="Translation initiation factor 5A-like N-terminal" evidence="2">
    <location>
        <begin position="30"/>
        <end position="78"/>
    </location>
</feature>
<dbReference type="GO" id="GO:0003723">
    <property type="term" value="F:RNA binding"/>
    <property type="evidence" value="ECO:0007669"/>
    <property type="project" value="InterPro"/>
</dbReference>
<dbReference type="SUPFAM" id="SSF50104">
    <property type="entry name" value="Translation proteins SH3-like domain"/>
    <property type="match status" value="1"/>
</dbReference>
<accession>A0A673CTW6</accession>
<dbReference type="GO" id="GO:0005789">
    <property type="term" value="C:endoplasmic reticulum membrane"/>
    <property type="evidence" value="ECO:0007669"/>
    <property type="project" value="UniProtKB-SubCell"/>
</dbReference>
<dbReference type="InterPro" id="IPR001884">
    <property type="entry name" value="IF5A-like"/>
</dbReference>
<dbReference type="Ensembl" id="ENSSORT00005056674.1">
    <property type="protein sequence ID" value="ENSSORP00005055393.1"/>
    <property type="gene ID" value="ENSSORG00005024718.1"/>
</dbReference>
<dbReference type="Pfam" id="PF21485">
    <property type="entry name" value="IF5A-like_N"/>
    <property type="match status" value="1"/>
</dbReference>
<reference evidence="3" key="2">
    <citation type="submission" date="2025-08" db="UniProtKB">
        <authorList>
            <consortium name="Ensembl"/>
        </authorList>
    </citation>
    <scope>IDENTIFICATION</scope>
</reference>
<dbReference type="GO" id="GO:0045901">
    <property type="term" value="P:positive regulation of translational elongation"/>
    <property type="evidence" value="ECO:0007669"/>
    <property type="project" value="InterPro"/>
</dbReference>
<reference evidence="3" key="1">
    <citation type="submission" date="2019-06" db="EMBL/GenBank/DDBJ databases">
        <authorList>
            <consortium name="Wellcome Sanger Institute Data Sharing"/>
        </authorList>
    </citation>
    <scope>NUCLEOTIDE SEQUENCE [LARGE SCALE GENOMIC DNA]</scope>
</reference>
<protein>
    <recommendedName>
        <fullName evidence="2">Translation initiation factor 5A-like N-terminal domain-containing protein</fullName>
    </recommendedName>
</protein>
<evidence type="ECO:0000313" key="4">
    <source>
        <dbReference type="Proteomes" id="UP000472271"/>
    </source>
</evidence>
<reference evidence="3" key="3">
    <citation type="submission" date="2025-09" db="UniProtKB">
        <authorList>
            <consortium name="Ensembl"/>
        </authorList>
    </citation>
    <scope>IDENTIFICATION</scope>
</reference>
<dbReference type="InterPro" id="IPR014722">
    <property type="entry name" value="Rib_uL2_dom2"/>
</dbReference>
<dbReference type="InterPro" id="IPR008991">
    <property type="entry name" value="Translation_prot_SH3-like_sf"/>
</dbReference>
<dbReference type="AlphaFoldDB" id="A0A673CTW6"/>
<keyword evidence="4" id="KW-1185">Reference proteome</keyword>
<proteinExistence type="predicted"/>